<dbReference type="OrthoDB" id="41390at2"/>
<dbReference type="Gene3D" id="2.60.120.10">
    <property type="entry name" value="Jelly Rolls"/>
    <property type="match status" value="1"/>
</dbReference>
<dbReference type="EMBL" id="WUTW01000008">
    <property type="protein sequence ID" value="MXQ67806.1"/>
    <property type="molecule type" value="Genomic_DNA"/>
</dbReference>
<organism evidence="6 7">
    <name type="scientific">Actinomadura rayongensis</name>
    <dbReference type="NCBI Taxonomy" id="1429076"/>
    <lineage>
        <taxon>Bacteria</taxon>
        <taxon>Bacillati</taxon>
        <taxon>Actinomycetota</taxon>
        <taxon>Actinomycetes</taxon>
        <taxon>Streptosporangiales</taxon>
        <taxon>Thermomonosporaceae</taxon>
        <taxon>Actinomadura</taxon>
    </lineage>
</organism>
<keyword evidence="3" id="KW-0804">Transcription</keyword>
<keyword evidence="1" id="KW-0805">Transcription regulation</keyword>
<accession>A0A6I4WJD9</accession>
<dbReference type="PROSITE" id="PS51063">
    <property type="entry name" value="HTH_CRP_2"/>
    <property type="match status" value="1"/>
</dbReference>
<dbReference type="InterPro" id="IPR000595">
    <property type="entry name" value="cNMP-bd_dom"/>
</dbReference>
<gene>
    <name evidence="6" type="ORF">GQ466_27680</name>
</gene>
<dbReference type="PROSITE" id="PS50042">
    <property type="entry name" value="CNMP_BINDING_3"/>
    <property type="match status" value="1"/>
</dbReference>
<evidence type="ECO:0000313" key="7">
    <source>
        <dbReference type="Proteomes" id="UP000431901"/>
    </source>
</evidence>
<keyword evidence="2" id="KW-0238">DNA-binding</keyword>
<name>A0A6I4WJD9_9ACTN</name>
<dbReference type="PANTHER" id="PTHR24567:SF74">
    <property type="entry name" value="HTH-TYPE TRANSCRIPTIONAL REGULATOR ARCR"/>
    <property type="match status" value="1"/>
</dbReference>
<dbReference type="PANTHER" id="PTHR24567">
    <property type="entry name" value="CRP FAMILY TRANSCRIPTIONAL REGULATORY PROTEIN"/>
    <property type="match status" value="1"/>
</dbReference>
<evidence type="ECO:0000256" key="2">
    <source>
        <dbReference type="ARBA" id="ARBA00023125"/>
    </source>
</evidence>
<feature type="domain" description="Cyclic nucleotide-binding" evidence="4">
    <location>
        <begin position="15"/>
        <end position="118"/>
    </location>
</feature>
<proteinExistence type="predicted"/>
<dbReference type="GO" id="GO:0003677">
    <property type="term" value="F:DNA binding"/>
    <property type="evidence" value="ECO:0007669"/>
    <property type="project" value="UniProtKB-KW"/>
</dbReference>
<dbReference type="GO" id="GO:0005829">
    <property type="term" value="C:cytosol"/>
    <property type="evidence" value="ECO:0007669"/>
    <property type="project" value="TreeGrafter"/>
</dbReference>
<dbReference type="SMART" id="SM00100">
    <property type="entry name" value="cNMP"/>
    <property type="match status" value="1"/>
</dbReference>
<dbReference type="GO" id="GO:0003700">
    <property type="term" value="F:DNA-binding transcription factor activity"/>
    <property type="evidence" value="ECO:0007669"/>
    <property type="project" value="TreeGrafter"/>
</dbReference>
<evidence type="ECO:0000256" key="3">
    <source>
        <dbReference type="ARBA" id="ARBA00023163"/>
    </source>
</evidence>
<dbReference type="InterPro" id="IPR036388">
    <property type="entry name" value="WH-like_DNA-bd_sf"/>
</dbReference>
<reference evidence="6 7" key="1">
    <citation type="submission" date="2019-12" db="EMBL/GenBank/DDBJ databases">
        <title>Nocardia macrotermitis sp. nov. and Nocardia aurantia sp. nov., isolated from the gut of the fungus growing-termite Macrotermes natalensis.</title>
        <authorList>
            <person name="Christine B."/>
            <person name="Rene B."/>
        </authorList>
    </citation>
    <scope>NUCLEOTIDE SEQUENCE [LARGE SCALE GENOMIC DNA]</scope>
    <source>
        <strain evidence="6 7">DSM 102126</strain>
    </source>
</reference>
<dbReference type="InterPro" id="IPR036390">
    <property type="entry name" value="WH_DNA-bd_sf"/>
</dbReference>
<evidence type="ECO:0000259" key="5">
    <source>
        <dbReference type="PROSITE" id="PS51063"/>
    </source>
</evidence>
<dbReference type="SUPFAM" id="SSF46785">
    <property type="entry name" value="Winged helix' DNA-binding domain"/>
    <property type="match status" value="1"/>
</dbReference>
<dbReference type="Pfam" id="PF13545">
    <property type="entry name" value="HTH_Crp_2"/>
    <property type="match status" value="1"/>
</dbReference>
<dbReference type="Proteomes" id="UP000431901">
    <property type="component" value="Unassembled WGS sequence"/>
</dbReference>
<dbReference type="InterPro" id="IPR014710">
    <property type="entry name" value="RmlC-like_jellyroll"/>
</dbReference>
<evidence type="ECO:0000259" key="4">
    <source>
        <dbReference type="PROSITE" id="PS50042"/>
    </source>
</evidence>
<evidence type="ECO:0000313" key="6">
    <source>
        <dbReference type="EMBL" id="MXQ67806.1"/>
    </source>
</evidence>
<sequence>MPNPARGGARLALPFWAALDAGNRAALRASARSRPYAARAPLCVQGDTSDHVVVIERGWAKVTATTADGHDVVLAVRGPGDLVCESAVLGSRERSATVTALGPLRGLLVPAERFTAFLDANPGLWRLVSGTMVGRLDDASRRLQAQASVKGPRRLAGLLAELAELSLRHQAASGGAVGVPVDIAPPLSQQELGSWMDASRETVARALNELRRRGLVRTGWRRITVLDLDRLRAFARDGH</sequence>
<dbReference type="InterPro" id="IPR012318">
    <property type="entry name" value="HTH_CRP"/>
</dbReference>
<dbReference type="AlphaFoldDB" id="A0A6I4WJD9"/>
<dbReference type="Pfam" id="PF00027">
    <property type="entry name" value="cNMP_binding"/>
    <property type="match status" value="1"/>
</dbReference>
<dbReference type="SUPFAM" id="SSF51206">
    <property type="entry name" value="cAMP-binding domain-like"/>
    <property type="match status" value="1"/>
</dbReference>
<dbReference type="CDD" id="cd00038">
    <property type="entry name" value="CAP_ED"/>
    <property type="match status" value="1"/>
</dbReference>
<dbReference type="InterPro" id="IPR050397">
    <property type="entry name" value="Env_Response_Regulators"/>
</dbReference>
<dbReference type="PRINTS" id="PR00034">
    <property type="entry name" value="HTHCRP"/>
</dbReference>
<keyword evidence="7" id="KW-1185">Reference proteome</keyword>
<dbReference type="SMART" id="SM00419">
    <property type="entry name" value="HTH_CRP"/>
    <property type="match status" value="1"/>
</dbReference>
<dbReference type="InterPro" id="IPR018490">
    <property type="entry name" value="cNMP-bd_dom_sf"/>
</dbReference>
<comment type="caution">
    <text evidence="6">The sequence shown here is derived from an EMBL/GenBank/DDBJ whole genome shotgun (WGS) entry which is preliminary data.</text>
</comment>
<feature type="domain" description="HTH crp-type" evidence="5">
    <location>
        <begin position="149"/>
        <end position="229"/>
    </location>
</feature>
<protein>
    <submittedName>
        <fullName evidence="6">Helix-turn-helix domain-containing protein</fullName>
    </submittedName>
</protein>
<dbReference type="Gene3D" id="1.10.10.10">
    <property type="entry name" value="Winged helix-like DNA-binding domain superfamily/Winged helix DNA-binding domain"/>
    <property type="match status" value="1"/>
</dbReference>
<evidence type="ECO:0000256" key="1">
    <source>
        <dbReference type="ARBA" id="ARBA00023015"/>
    </source>
</evidence>